<keyword evidence="2" id="KW-0378">Hydrolase</keyword>
<reference evidence="4 5" key="1">
    <citation type="submission" date="2023-10" db="EMBL/GenBank/DDBJ databases">
        <title>Draft Genome Sequence of Candida saopaulonensis from a very Premature Infant with Sepsis.</title>
        <authorList>
            <person name="Ning Y."/>
            <person name="Dai R."/>
            <person name="Xiao M."/>
            <person name="Xu Y."/>
            <person name="Yan Q."/>
            <person name="Zhang L."/>
        </authorList>
    </citation>
    <scope>NUCLEOTIDE SEQUENCE [LARGE SCALE GENOMIC DNA]</scope>
    <source>
        <strain evidence="4 5">19XY460</strain>
    </source>
</reference>
<dbReference type="SUPFAM" id="SSF53474">
    <property type="entry name" value="alpha/beta-Hydrolases"/>
    <property type="match status" value="1"/>
</dbReference>
<dbReference type="Gene3D" id="3.40.50.1820">
    <property type="entry name" value="alpha/beta hydrolase"/>
    <property type="match status" value="1"/>
</dbReference>
<evidence type="ECO:0000313" key="4">
    <source>
        <dbReference type="EMBL" id="WPK24843.1"/>
    </source>
</evidence>
<dbReference type="InterPro" id="IPR051299">
    <property type="entry name" value="AB_hydrolase_lip/est"/>
</dbReference>
<dbReference type="PANTHER" id="PTHR46640">
    <property type="entry name" value="TRIACYLGLYCEROL LIPASE, PUTATIVE (AFU_ORTHOLOGUE AFUA_6G06510)-RELATED"/>
    <property type="match status" value="1"/>
</dbReference>
<evidence type="ECO:0000256" key="2">
    <source>
        <dbReference type="ARBA" id="ARBA00022801"/>
    </source>
</evidence>
<dbReference type="GO" id="GO:0006629">
    <property type="term" value="P:lipid metabolic process"/>
    <property type="evidence" value="ECO:0007669"/>
    <property type="project" value="InterPro"/>
</dbReference>
<organism evidence="4 5">
    <name type="scientific">Australozyma saopauloensis</name>
    <dbReference type="NCBI Taxonomy" id="291208"/>
    <lineage>
        <taxon>Eukaryota</taxon>
        <taxon>Fungi</taxon>
        <taxon>Dikarya</taxon>
        <taxon>Ascomycota</taxon>
        <taxon>Saccharomycotina</taxon>
        <taxon>Pichiomycetes</taxon>
        <taxon>Metschnikowiaceae</taxon>
        <taxon>Australozyma</taxon>
    </lineage>
</organism>
<keyword evidence="5" id="KW-1185">Reference proteome</keyword>
<dbReference type="EMBL" id="CP138895">
    <property type="protein sequence ID" value="WPK24843.1"/>
    <property type="molecule type" value="Genomic_DNA"/>
</dbReference>
<dbReference type="RefSeq" id="XP_062877226.1">
    <property type="nucleotide sequence ID" value="XM_063021156.1"/>
</dbReference>
<dbReference type="PANTHER" id="PTHR46640:SF3">
    <property type="entry name" value="LIPASE LIH1-RELATED"/>
    <property type="match status" value="1"/>
</dbReference>
<dbReference type="KEGG" id="asau:88173203"/>
<dbReference type="InterPro" id="IPR002921">
    <property type="entry name" value="Fungal_lipase-type"/>
</dbReference>
<dbReference type="GeneID" id="88173203"/>
<protein>
    <recommendedName>
        <fullName evidence="1">triacylglycerol lipase</fullName>
        <ecNumber evidence="1">3.1.1.3</ecNumber>
    </recommendedName>
</protein>
<accession>A0AAX4H8L8</accession>
<evidence type="ECO:0000256" key="1">
    <source>
        <dbReference type="ARBA" id="ARBA00013279"/>
    </source>
</evidence>
<sequence>MCRQSSGSMIVLFTSILEPRMLYWWLLLFSLAVQANWDQNNSDKAVLGTDEDTPDQDYFELIKYAHLSSVAYCAPLGLETGTIGSQGDKCPSPSCSHEHIKDIDIVTRFNFDNFLDVGNGFIALDPEEDFIYVVVKGTSSSTDWINNLDLVNTEYQPQAILDPRYDVSGICCTDCRVHRGFASFIKTNGYEVIKMILEQKKKYPHREIKIAGHSLGAALGLLIGIELRLLGYEALVVTLGSPKIGNPQFTKFVDDLFETDNVVQHIEEYKSFETLTSGYIRMIHKHDLIPFLPPTNKYTLAGYEYYLGIEGLQQTPMTVYRRATDYLEDKKFDYWDTIKNFRRIDHSSYFLPVTTCVLG</sequence>
<dbReference type="GO" id="GO:0004806">
    <property type="term" value="F:triacylglycerol lipase activity"/>
    <property type="evidence" value="ECO:0007669"/>
    <property type="project" value="UniProtKB-EC"/>
</dbReference>
<gene>
    <name evidence="4" type="ORF">PUMCH_002138</name>
</gene>
<proteinExistence type="predicted"/>
<dbReference type="InterPro" id="IPR029058">
    <property type="entry name" value="AB_hydrolase_fold"/>
</dbReference>
<evidence type="ECO:0000259" key="3">
    <source>
        <dbReference type="Pfam" id="PF01764"/>
    </source>
</evidence>
<feature type="domain" description="Fungal lipase-type" evidence="3">
    <location>
        <begin position="132"/>
        <end position="296"/>
    </location>
</feature>
<evidence type="ECO:0000313" key="5">
    <source>
        <dbReference type="Proteomes" id="UP001338582"/>
    </source>
</evidence>
<dbReference type="CDD" id="cd00519">
    <property type="entry name" value="Lipase_3"/>
    <property type="match status" value="1"/>
</dbReference>
<dbReference type="EC" id="3.1.1.3" evidence="1"/>
<dbReference type="Pfam" id="PF01764">
    <property type="entry name" value="Lipase_3"/>
    <property type="match status" value="1"/>
</dbReference>
<dbReference type="AlphaFoldDB" id="A0AAX4H8L8"/>
<name>A0AAX4H8L8_9ASCO</name>
<dbReference type="Proteomes" id="UP001338582">
    <property type="component" value="Chromosome 2"/>
</dbReference>